<organism evidence="2 3">
    <name type="scientific">Pyronema omphalodes (strain CBS 100304)</name>
    <name type="common">Pyronema confluens</name>
    <dbReference type="NCBI Taxonomy" id="1076935"/>
    <lineage>
        <taxon>Eukaryota</taxon>
        <taxon>Fungi</taxon>
        <taxon>Dikarya</taxon>
        <taxon>Ascomycota</taxon>
        <taxon>Pezizomycotina</taxon>
        <taxon>Pezizomycetes</taxon>
        <taxon>Pezizales</taxon>
        <taxon>Pyronemataceae</taxon>
        <taxon>Pyronema</taxon>
    </lineage>
</organism>
<evidence type="ECO:0000313" key="3">
    <source>
        <dbReference type="Proteomes" id="UP000018144"/>
    </source>
</evidence>
<protein>
    <submittedName>
        <fullName evidence="2">Uncharacterized protein</fullName>
    </submittedName>
</protein>
<name>U4LD25_PYROM</name>
<accession>U4LD25</accession>
<evidence type="ECO:0000256" key="1">
    <source>
        <dbReference type="SAM" id="MobiDB-lite"/>
    </source>
</evidence>
<keyword evidence="3" id="KW-1185">Reference proteome</keyword>
<proteinExistence type="predicted"/>
<reference evidence="2 3" key="1">
    <citation type="journal article" date="2013" name="PLoS Genet.">
        <title>The genome and development-dependent transcriptomes of Pyronema confluens: a window into fungal evolution.</title>
        <authorList>
            <person name="Traeger S."/>
            <person name="Altegoer F."/>
            <person name="Freitag M."/>
            <person name="Gabaldon T."/>
            <person name="Kempken F."/>
            <person name="Kumar A."/>
            <person name="Marcet-Houben M."/>
            <person name="Poggeler S."/>
            <person name="Stajich J.E."/>
            <person name="Nowrousian M."/>
        </authorList>
    </citation>
    <scope>NUCLEOTIDE SEQUENCE [LARGE SCALE GENOMIC DNA]</scope>
    <source>
        <strain evidence="3">CBS 100304</strain>
        <tissue evidence="2">Vegetative mycelium</tissue>
    </source>
</reference>
<feature type="region of interest" description="Disordered" evidence="1">
    <location>
        <begin position="1"/>
        <end position="20"/>
    </location>
</feature>
<sequence>MSKSSLVSIFRRSNPETPTSQKITYTLNPDSTVATTTFTCTTSATLPSYHIPSSLTTKLPSITLFSTDAGDGSSLPSYREVYKIQRLPFVGYQLTGNPRAQVHVSGNRHKSEVHLYSSVDGLVNGGEDRATMKLRKNVIIDSVTGKELATMFEYKTGGDKTLRALELTEGVGDSEKRRDLIVGLWAIYMWNLELHARTAPGSLGKLI</sequence>
<dbReference type="Proteomes" id="UP000018144">
    <property type="component" value="Unassembled WGS sequence"/>
</dbReference>
<evidence type="ECO:0000313" key="2">
    <source>
        <dbReference type="EMBL" id="CCX30014.1"/>
    </source>
</evidence>
<dbReference type="AlphaFoldDB" id="U4LD25"/>
<dbReference type="EMBL" id="HF935409">
    <property type="protein sequence ID" value="CCX30014.1"/>
    <property type="molecule type" value="Genomic_DNA"/>
</dbReference>
<gene>
    <name evidence="2" type="ORF">PCON_07942</name>
</gene>
<dbReference type="OrthoDB" id="5366443at2759"/>